<keyword evidence="3" id="KW-1185">Reference proteome</keyword>
<dbReference type="EMBL" id="MU150265">
    <property type="protein sequence ID" value="KAF9463111.1"/>
    <property type="molecule type" value="Genomic_DNA"/>
</dbReference>
<proteinExistence type="predicted"/>
<keyword evidence="1" id="KW-0472">Membrane</keyword>
<gene>
    <name evidence="2" type="ORF">BDZ94DRAFT_1259630</name>
</gene>
<dbReference type="Proteomes" id="UP000807353">
    <property type="component" value="Unassembled WGS sequence"/>
</dbReference>
<evidence type="ECO:0000313" key="2">
    <source>
        <dbReference type="EMBL" id="KAF9463111.1"/>
    </source>
</evidence>
<accession>A0A9P5Y891</accession>
<feature type="transmembrane region" description="Helical" evidence="1">
    <location>
        <begin position="46"/>
        <end position="72"/>
    </location>
</feature>
<keyword evidence="1" id="KW-0812">Transmembrane</keyword>
<keyword evidence="1" id="KW-1133">Transmembrane helix</keyword>
<name>A0A9P5Y891_9AGAR</name>
<feature type="non-terminal residue" evidence="2">
    <location>
        <position position="1"/>
    </location>
</feature>
<protein>
    <submittedName>
        <fullName evidence="2">Uncharacterized protein</fullName>
    </submittedName>
</protein>
<evidence type="ECO:0000313" key="3">
    <source>
        <dbReference type="Proteomes" id="UP000807353"/>
    </source>
</evidence>
<comment type="caution">
    <text evidence="2">The sequence shown here is derived from an EMBL/GenBank/DDBJ whole genome shotgun (WGS) entry which is preliminary data.</text>
</comment>
<sequence>MSYPKAQPKLVSATLLTRSSSSLKTKRSLGMTMSWRLYTDFTRRLGSILFFSGVLRILCLVTNWLYLAVSWVSQGLGLRRMPESWKKVLVRMAL</sequence>
<evidence type="ECO:0000256" key="1">
    <source>
        <dbReference type="SAM" id="Phobius"/>
    </source>
</evidence>
<reference evidence="2" key="1">
    <citation type="submission" date="2020-11" db="EMBL/GenBank/DDBJ databases">
        <authorList>
            <consortium name="DOE Joint Genome Institute"/>
            <person name="Ahrendt S."/>
            <person name="Riley R."/>
            <person name="Andreopoulos W."/>
            <person name="Labutti K."/>
            <person name="Pangilinan J."/>
            <person name="Ruiz-Duenas F.J."/>
            <person name="Barrasa J.M."/>
            <person name="Sanchez-Garcia M."/>
            <person name="Camarero S."/>
            <person name="Miyauchi S."/>
            <person name="Serrano A."/>
            <person name="Linde D."/>
            <person name="Babiker R."/>
            <person name="Drula E."/>
            <person name="Ayuso-Fernandez I."/>
            <person name="Pacheco R."/>
            <person name="Padilla G."/>
            <person name="Ferreira P."/>
            <person name="Barriuso J."/>
            <person name="Kellner H."/>
            <person name="Castanera R."/>
            <person name="Alfaro M."/>
            <person name="Ramirez L."/>
            <person name="Pisabarro A.G."/>
            <person name="Kuo A."/>
            <person name="Tritt A."/>
            <person name="Lipzen A."/>
            <person name="He G."/>
            <person name="Yan M."/>
            <person name="Ng V."/>
            <person name="Cullen D."/>
            <person name="Martin F."/>
            <person name="Rosso M.-N."/>
            <person name="Henrissat B."/>
            <person name="Hibbett D."/>
            <person name="Martinez A.T."/>
            <person name="Grigoriev I.V."/>
        </authorList>
    </citation>
    <scope>NUCLEOTIDE SEQUENCE</scope>
    <source>
        <strain evidence="2">CBS 247.69</strain>
    </source>
</reference>
<organism evidence="2 3">
    <name type="scientific">Collybia nuda</name>
    <dbReference type="NCBI Taxonomy" id="64659"/>
    <lineage>
        <taxon>Eukaryota</taxon>
        <taxon>Fungi</taxon>
        <taxon>Dikarya</taxon>
        <taxon>Basidiomycota</taxon>
        <taxon>Agaricomycotina</taxon>
        <taxon>Agaricomycetes</taxon>
        <taxon>Agaricomycetidae</taxon>
        <taxon>Agaricales</taxon>
        <taxon>Tricholomatineae</taxon>
        <taxon>Clitocybaceae</taxon>
        <taxon>Collybia</taxon>
    </lineage>
</organism>
<dbReference type="AlphaFoldDB" id="A0A9P5Y891"/>